<evidence type="ECO:0000256" key="2">
    <source>
        <dbReference type="ARBA" id="ARBA00022603"/>
    </source>
</evidence>
<dbReference type="RefSeq" id="WP_148594107.1">
    <property type="nucleotide sequence ID" value="NZ_CP042997.1"/>
</dbReference>
<proteinExistence type="predicted"/>
<comment type="pathway">
    <text evidence="1">Lipid metabolism.</text>
</comment>
<name>A0A5B9W0H4_9BACT</name>
<accession>A0A5B9W0H4</accession>
<dbReference type="OrthoDB" id="9782855at2"/>
<dbReference type="EC" id="2.1.1.157" evidence="7"/>
<dbReference type="Proteomes" id="UP000324233">
    <property type="component" value="Chromosome"/>
</dbReference>
<dbReference type="EMBL" id="CP042997">
    <property type="protein sequence ID" value="QEH34142.1"/>
    <property type="molecule type" value="Genomic_DNA"/>
</dbReference>
<comment type="pathway">
    <text evidence="4">Phospholipid metabolism.</text>
</comment>
<dbReference type="KEGG" id="agv:OJF2_26770"/>
<gene>
    <name evidence="7" type="ORF">OJF2_26770</name>
</gene>
<keyword evidence="8" id="KW-1185">Reference proteome</keyword>
<organism evidence="7 8">
    <name type="scientific">Aquisphaera giovannonii</name>
    <dbReference type="NCBI Taxonomy" id="406548"/>
    <lineage>
        <taxon>Bacteria</taxon>
        <taxon>Pseudomonadati</taxon>
        <taxon>Planctomycetota</taxon>
        <taxon>Planctomycetia</taxon>
        <taxon>Isosphaerales</taxon>
        <taxon>Isosphaeraceae</taxon>
        <taxon>Aquisphaera</taxon>
    </lineage>
</organism>
<evidence type="ECO:0000313" key="8">
    <source>
        <dbReference type="Proteomes" id="UP000324233"/>
    </source>
</evidence>
<evidence type="ECO:0000256" key="3">
    <source>
        <dbReference type="ARBA" id="ARBA00022679"/>
    </source>
</evidence>
<keyword evidence="2 7" id="KW-0489">Methyltransferase</keyword>
<dbReference type="InterPro" id="IPR041698">
    <property type="entry name" value="Methyltransf_25"/>
</dbReference>
<dbReference type="PANTHER" id="PTHR44307:SF2">
    <property type="entry name" value="PHOSPHOETHANOLAMINE METHYLTRANSFERASE ISOFORM X1"/>
    <property type="match status" value="1"/>
</dbReference>
<evidence type="ECO:0000313" key="7">
    <source>
        <dbReference type="EMBL" id="QEH34142.1"/>
    </source>
</evidence>
<feature type="domain" description="Methyltransferase" evidence="6">
    <location>
        <begin position="62"/>
        <end position="156"/>
    </location>
</feature>
<dbReference type="CDD" id="cd02440">
    <property type="entry name" value="AdoMet_MTases"/>
    <property type="match status" value="1"/>
</dbReference>
<evidence type="ECO:0000256" key="1">
    <source>
        <dbReference type="ARBA" id="ARBA00005189"/>
    </source>
</evidence>
<evidence type="ECO:0000256" key="5">
    <source>
        <dbReference type="ARBA" id="ARBA00047622"/>
    </source>
</evidence>
<dbReference type="PANTHER" id="PTHR44307">
    <property type="entry name" value="PHOSPHOETHANOLAMINE METHYLTRANSFERASE"/>
    <property type="match status" value="1"/>
</dbReference>
<dbReference type="GO" id="GO:0032259">
    <property type="term" value="P:methylation"/>
    <property type="evidence" value="ECO:0007669"/>
    <property type="project" value="UniProtKB-KW"/>
</dbReference>
<protein>
    <submittedName>
        <fullName evidence="7">Sarcosine/dimethylglycine N-methyltransferase</fullName>
        <ecNumber evidence="7">2.1.1.157</ecNumber>
    </submittedName>
</protein>
<reference evidence="7 8" key="1">
    <citation type="submission" date="2019-08" db="EMBL/GenBank/DDBJ databases">
        <title>Deep-cultivation of Planctomycetes and their phenomic and genomic characterization uncovers novel biology.</title>
        <authorList>
            <person name="Wiegand S."/>
            <person name="Jogler M."/>
            <person name="Boedeker C."/>
            <person name="Pinto D."/>
            <person name="Vollmers J."/>
            <person name="Rivas-Marin E."/>
            <person name="Kohn T."/>
            <person name="Peeters S.H."/>
            <person name="Heuer A."/>
            <person name="Rast P."/>
            <person name="Oberbeckmann S."/>
            <person name="Bunk B."/>
            <person name="Jeske O."/>
            <person name="Meyerdierks A."/>
            <person name="Storesund J.E."/>
            <person name="Kallscheuer N."/>
            <person name="Luecker S."/>
            <person name="Lage O.M."/>
            <person name="Pohl T."/>
            <person name="Merkel B.J."/>
            <person name="Hornburger P."/>
            <person name="Mueller R.-W."/>
            <person name="Bruemmer F."/>
            <person name="Labrenz M."/>
            <person name="Spormann A.M."/>
            <person name="Op den Camp H."/>
            <person name="Overmann J."/>
            <person name="Amann R."/>
            <person name="Jetten M.S.M."/>
            <person name="Mascher T."/>
            <person name="Medema M.H."/>
            <person name="Devos D.P."/>
            <person name="Kaster A.-K."/>
            <person name="Ovreas L."/>
            <person name="Rohde M."/>
            <person name="Galperin M.Y."/>
            <person name="Jogler C."/>
        </authorList>
    </citation>
    <scope>NUCLEOTIDE SEQUENCE [LARGE SCALE GENOMIC DNA]</scope>
    <source>
        <strain evidence="7 8">OJF2</strain>
    </source>
</reference>
<dbReference type="GO" id="GO:0000234">
    <property type="term" value="F:phosphoethanolamine N-methyltransferase activity"/>
    <property type="evidence" value="ECO:0007669"/>
    <property type="project" value="UniProtKB-EC"/>
</dbReference>
<dbReference type="SUPFAM" id="SSF53335">
    <property type="entry name" value="S-adenosyl-L-methionine-dependent methyltransferases"/>
    <property type="match status" value="1"/>
</dbReference>
<dbReference type="Pfam" id="PF13649">
    <property type="entry name" value="Methyltransf_25"/>
    <property type="match status" value="1"/>
</dbReference>
<dbReference type="Gene3D" id="3.40.50.150">
    <property type="entry name" value="Vaccinia Virus protein VP39"/>
    <property type="match status" value="1"/>
</dbReference>
<keyword evidence="3 7" id="KW-0808">Transferase</keyword>
<dbReference type="InterPro" id="IPR029063">
    <property type="entry name" value="SAM-dependent_MTases_sf"/>
</dbReference>
<sequence length="269" mass="29912">MPESSSAPASKPKFDNKGQYSRTSILRYEKIFGRDYISTGGHETTENLCRRLEGVLRPGFRVLDVGSGIGGAAFHLAKAYGAKVTGVDLAEEMVAIAVDRVEELGMQGDVNFILGDVLETSFPEKFDVIWSRDALMHVPDKKTLFACLYGLMADGGKMVITDYARGRTPASPEFEEYIVKTGYSVIEPGQYGQLLRDAGFVDVVVDDATATFVDILGREKKRLVEHRSEFLSSFSEEDLNYLVERWAMKERFCAAGDMKWGIYLATRKG</sequence>
<evidence type="ECO:0000259" key="6">
    <source>
        <dbReference type="Pfam" id="PF13649"/>
    </source>
</evidence>
<dbReference type="AlphaFoldDB" id="A0A5B9W0H4"/>
<evidence type="ECO:0000256" key="4">
    <source>
        <dbReference type="ARBA" id="ARBA00025707"/>
    </source>
</evidence>
<comment type="catalytic activity">
    <reaction evidence="5">
        <text>phosphoethanolamine + S-adenosyl-L-methionine = N-methylethanolamine phosphate + S-adenosyl-L-homocysteine + H(+)</text>
        <dbReference type="Rhea" id="RHEA:20365"/>
        <dbReference type="ChEBI" id="CHEBI:15378"/>
        <dbReference type="ChEBI" id="CHEBI:57781"/>
        <dbReference type="ChEBI" id="CHEBI:57856"/>
        <dbReference type="ChEBI" id="CHEBI:58190"/>
        <dbReference type="ChEBI" id="CHEBI:59789"/>
        <dbReference type="EC" id="2.1.1.103"/>
    </reaction>
    <physiologicalReaction direction="left-to-right" evidence="5">
        <dbReference type="Rhea" id="RHEA:20366"/>
    </physiologicalReaction>
</comment>